<dbReference type="RefSeq" id="WP_015707964.1">
    <property type="nucleotide sequence ID" value="NC_015578.1"/>
</dbReference>
<dbReference type="AlphaFoldDB" id="F5YIH7"/>
<gene>
    <name evidence="3" type="ordered locus">TREPR_2226</name>
</gene>
<keyword evidence="1" id="KW-0418">Kinase</keyword>
<reference evidence="4" key="1">
    <citation type="submission" date="2009-12" db="EMBL/GenBank/DDBJ databases">
        <title>Complete sequence of Treponema primitia strain ZAS-2.</title>
        <authorList>
            <person name="Tetu S.G."/>
            <person name="Matson E."/>
            <person name="Ren Q."/>
            <person name="Seshadri R."/>
            <person name="Elbourne L."/>
            <person name="Hassan K.A."/>
            <person name="Durkin A."/>
            <person name="Radune D."/>
            <person name="Mohamoud Y."/>
            <person name="Shay R."/>
            <person name="Jin S."/>
            <person name="Zhang X."/>
            <person name="Lucey K."/>
            <person name="Ballor N.R."/>
            <person name="Ottesen E."/>
            <person name="Rosenthal R."/>
            <person name="Allen A."/>
            <person name="Leadbetter J.R."/>
            <person name="Paulsen I.T."/>
        </authorList>
    </citation>
    <scope>NUCLEOTIDE SEQUENCE [LARGE SCALE GENOMIC DNA]</scope>
    <source>
        <strain evidence="4">ATCC BAA-887 / DSM 12427 / ZAS-2</strain>
    </source>
</reference>
<evidence type="ECO:0000259" key="2">
    <source>
        <dbReference type="Pfam" id="PF13581"/>
    </source>
</evidence>
<evidence type="ECO:0000256" key="1">
    <source>
        <dbReference type="ARBA" id="ARBA00022527"/>
    </source>
</evidence>
<dbReference type="HOGENOM" id="CLU_090336_24_2_12"/>
<dbReference type="eggNOG" id="COG2172">
    <property type="taxonomic scope" value="Bacteria"/>
</dbReference>
<evidence type="ECO:0000313" key="4">
    <source>
        <dbReference type="Proteomes" id="UP000009223"/>
    </source>
</evidence>
<dbReference type="KEGG" id="tpi:TREPR_2226"/>
<dbReference type="Proteomes" id="UP000009223">
    <property type="component" value="Chromosome"/>
</dbReference>
<organism evidence="3 4">
    <name type="scientific">Treponema primitia (strain ATCC BAA-887 / DSM 12427 / ZAS-2)</name>
    <dbReference type="NCBI Taxonomy" id="545694"/>
    <lineage>
        <taxon>Bacteria</taxon>
        <taxon>Pseudomonadati</taxon>
        <taxon>Spirochaetota</taxon>
        <taxon>Spirochaetia</taxon>
        <taxon>Spirochaetales</taxon>
        <taxon>Treponemataceae</taxon>
        <taxon>Treponema</taxon>
    </lineage>
</organism>
<dbReference type="InterPro" id="IPR003594">
    <property type="entry name" value="HATPase_dom"/>
</dbReference>
<dbReference type="PANTHER" id="PTHR35526">
    <property type="entry name" value="ANTI-SIGMA-F FACTOR RSBW-RELATED"/>
    <property type="match status" value="1"/>
</dbReference>
<dbReference type="CDD" id="cd16936">
    <property type="entry name" value="HATPase_RsbW-like"/>
    <property type="match status" value="1"/>
</dbReference>
<sequence length="150" mass="16782">MAIVYDSELCLPASLESLDTVMDWVTKKMDHEQCPRKIQNHVAVVTEELFVNICHYAYAAGVGQAVIRLAFKDHSIYMQFEDSGIPFNPLEHSAPDIKVGIEDQQIGGLGIHIVRKWMDSVSYERTGEKNILTLRKSTNPAAEQPGLVVL</sequence>
<keyword evidence="4" id="KW-1185">Reference proteome</keyword>
<dbReference type="Gene3D" id="3.30.565.10">
    <property type="entry name" value="Histidine kinase-like ATPase, C-terminal domain"/>
    <property type="match status" value="1"/>
</dbReference>
<dbReference type="Pfam" id="PF13581">
    <property type="entry name" value="HATPase_c_2"/>
    <property type="match status" value="1"/>
</dbReference>
<name>F5YIH7_TREPZ</name>
<dbReference type="STRING" id="545694.TREPR_2226"/>
<dbReference type="PANTHER" id="PTHR35526:SF6">
    <property type="entry name" value="SLR1861 PROTEIN"/>
    <property type="match status" value="1"/>
</dbReference>
<dbReference type="InterPro" id="IPR050267">
    <property type="entry name" value="Anti-sigma-factor_SerPK"/>
</dbReference>
<dbReference type="InterPro" id="IPR036890">
    <property type="entry name" value="HATPase_C_sf"/>
</dbReference>
<dbReference type="SUPFAM" id="SSF55874">
    <property type="entry name" value="ATPase domain of HSP90 chaperone/DNA topoisomerase II/histidine kinase"/>
    <property type="match status" value="1"/>
</dbReference>
<keyword evidence="1" id="KW-0723">Serine/threonine-protein kinase</keyword>
<dbReference type="EMBL" id="CP001843">
    <property type="protein sequence ID" value="AEF86215.1"/>
    <property type="molecule type" value="Genomic_DNA"/>
</dbReference>
<accession>F5YIH7</accession>
<reference evidence="3 4" key="2">
    <citation type="journal article" date="2011" name="ISME J.">
        <title>RNA-seq reveals cooperative metabolic interactions between two termite-gut spirochete species in co-culture.</title>
        <authorList>
            <person name="Rosenthal A.Z."/>
            <person name="Matson E.G."/>
            <person name="Eldar A."/>
            <person name="Leadbetter J.R."/>
        </authorList>
    </citation>
    <scope>NUCLEOTIDE SEQUENCE [LARGE SCALE GENOMIC DNA]</scope>
    <source>
        <strain evidence="4">ATCC BAA-887 / DSM 12427 / ZAS-2</strain>
    </source>
</reference>
<dbReference type="GO" id="GO:0004674">
    <property type="term" value="F:protein serine/threonine kinase activity"/>
    <property type="evidence" value="ECO:0007669"/>
    <property type="project" value="UniProtKB-KW"/>
</dbReference>
<protein>
    <submittedName>
        <fullName evidence="3">Anti-sigma regulatory factor</fullName>
    </submittedName>
</protein>
<feature type="domain" description="Histidine kinase/HSP90-like ATPase" evidence="2">
    <location>
        <begin position="11"/>
        <end position="136"/>
    </location>
</feature>
<dbReference type="OrthoDB" id="9773346at2"/>
<proteinExistence type="predicted"/>
<keyword evidence="1" id="KW-0808">Transferase</keyword>
<evidence type="ECO:0000313" key="3">
    <source>
        <dbReference type="EMBL" id="AEF86215.1"/>
    </source>
</evidence>